<organism evidence="1 2">
    <name type="scientific">Panagrolaimus sp. PS1159</name>
    <dbReference type="NCBI Taxonomy" id="55785"/>
    <lineage>
        <taxon>Eukaryota</taxon>
        <taxon>Metazoa</taxon>
        <taxon>Ecdysozoa</taxon>
        <taxon>Nematoda</taxon>
        <taxon>Chromadorea</taxon>
        <taxon>Rhabditida</taxon>
        <taxon>Tylenchina</taxon>
        <taxon>Panagrolaimomorpha</taxon>
        <taxon>Panagrolaimoidea</taxon>
        <taxon>Panagrolaimidae</taxon>
        <taxon>Panagrolaimus</taxon>
    </lineage>
</organism>
<protein>
    <submittedName>
        <fullName evidence="2">Hexamerin</fullName>
    </submittedName>
</protein>
<sequence length="143" mass="16760">NQVSNRLSTDHGFFNFGIRDEFTDEEIKQLAKSYGFSLTNYQLSNLRHNSGNNPAVLGKLLESAQVEEQMLTVFADSEAQRPFENYEYPSSYYFRSLTEPITILFQNANDNVVKTFDVYATFPSKEWIHFDVRHFFFHITHLK</sequence>
<evidence type="ECO:0000313" key="1">
    <source>
        <dbReference type="Proteomes" id="UP000887580"/>
    </source>
</evidence>
<reference evidence="2" key="1">
    <citation type="submission" date="2022-11" db="UniProtKB">
        <authorList>
            <consortium name="WormBaseParasite"/>
        </authorList>
    </citation>
    <scope>IDENTIFICATION</scope>
</reference>
<name>A0AC35GUW1_9BILA</name>
<dbReference type="Proteomes" id="UP000887580">
    <property type="component" value="Unplaced"/>
</dbReference>
<evidence type="ECO:0000313" key="2">
    <source>
        <dbReference type="WBParaSite" id="PS1159_v2.g8942.t1"/>
    </source>
</evidence>
<proteinExistence type="predicted"/>
<accession>A0AC35GUW1</accession>
<dbReference type="WBParaSite" id="PS1159_v2.g8942.t1">
    <property type="protein sequence ID" value="PS1159_v2.g8942.t1"/>
    <property type="gene ID" value="PS1159_v2.g8942"/>
</dbReference>